<name>A0A481VUD2_9CAUD</name>
<sequence length="145" mass="16019">MNLSDTLRAAAEVYEPDDAWGLLGLLVVNGAAILAAIGSLISVVVTVRGQKRGRRRWSHDREKLDEIHEETVNSHKGKTNMRDQIDALEQKVDLIAVGVTALQQGQETHNVAIRDLKRDVGGIREELRTERKERIAGDARGGCCQ</sequence>
<evidence type="ECO:0008006" key="4">
    <source>
        <dbReference type="Google" id="ProtNLM"/>
    </source>
</evidence>
<dbReference type="KEGG" id="vg:64367844"/>
<reference evidence="2 3" key="1">
    <citation type="submission" date="2019-02" db="EMBL/GenBank/DDBJ databases">
        <authorList>
            <person name="Zhang K.D."/>
            <person name="Akoto F."/>
            <person name="Faltine-Gonzalez D.Z."/>
            <person name="Kenna M.A."/>
            <person name="Korenberg J.B."/>
            <person name="Mageeney C.M."/>
            <person name="Mendello K.R."/>
            <person name="Pyfer L.M."/>
            <person name="Ramirez W.A."/>
            <person name="Reisner J.R."/>
            <person name="Thoonkuzhy M.J."/>
            <person name="Veliz C.A."/>
            <person name="Zuilkoski C.M."/>
            <person name="Ware V.C."/>
            <person name="Garlena R.A."/>
            <person name="Russell D.A."/>
            <person name="Pope W.H."/>
            <person name="Jacobs-Sera D."/>
            <person name="Hatfull G.F."/>
        </authorList>
    </citation>
    <scope>NUCLEOTIDE SEQUENCE [LARGE SCALE GENOMIC DNA]</scope>
</reference>
<gene>
    <name evidence="2" type="primary">29</name>
    <name evidence="2" type="ORF">SEA_KEVIN1_29</name>
</gene>
<protein>
    <recommendedName>
        <fullName evidence="4">Minor tail protein</fullName>
    </recommendedName>
</protein>
<dbReference type="RefSeq" id="YP_010052032.1">
    <property type="nucleotide sequence ID" value="NC_054451.1"/>
</dbReference>
<keyword evidence="1" id="KW-0472">Membrane</keyword>
<proteinExistence type="predicted"/>
<dbReference type="GeneID" id="64367844"/>
<evidence type="ECO:0000313" key="3">
    <source>
        <dbReference type="Proteomes" id="UP000293661"/>
    </source>
</evidence>
<evidence type="ECO:0000313" key="2">
    <source>
        <dbReference type="EMBL" id="QBI97273.1"/>
    </source>
</evidence>
<keyword evidence="1" id="KW-1133">Transmembrane helix</keyword>
<organism evidence="2 3">
    <name type="scientific">Mycobacterium phage Kevin1</name>
    <dbReference type="NCBI Taxonomy" id="2530132"/>
    <lineage>
        <taxon>Viruses</taxon>
        <taxon>Duplodnaviria</taxon>
        <taxon>Heunggongvirae</taxon>
        <taxon>Uroviricota</taxon>
        <taxon>Caudoviricetes</taxon>
        <taxon>Nclasvirinae</taxon>
        <taxon>Charlievirus</taxon>
        <taxon>Charlievirus Kevin1</taxon>
    </lineage>
</organism>
<feature type="transmembrane region" description="Helical" evidence="1">
    <location>
        <begin position="20"/>
        <end position="47"/>
    </location>
</feature>
<keyword evidence="1" id="KW-0812">Transmembrane</keyword>
<keyword evidence="3" id="KW-1185">Reference proteome</keyword>
<evidence type="ECO:0000256" key="1">
    <source>
        <dbReference type="SAM" id="Phobius"/>
    </source>
</evidence>
<dbReference type="EMBL" id="MK524500">
    <property type="protein sequence ID" value="QBI97273.1"/>
    <property type="molecule type" value="Genomic_DNA"/>
</dbReference>
<accession>A0A481VUD2</accession>
<dbReference type="Proteomes" id="UP000293661">
    <property type="component" value="Segment"/>
</dbReference>